<name>A0A183DF30_9BILA</name>
<evidence type="ECO:0000313" key="1">
    <source>
        <dbReference type="EMBL" id="VDK57949.1"/>
    </source>
</evidence>
<dbReference type="Proteomes" id="UP000271098">
    <property type="component" value="Unassembled WGS sequence"/>
</dbReference>
<organism evidence="3">
    <name type="scientific">Gongylonema pulchrum</name>
    <dbReference type="NCBI Taxonomy" id="637853"/>
    <lineage>
        <taxon>Eukaryota</taxon>
        <taxon>Metazoa</taxon>
        <taxon>Ecdysozoa</taxon>
        <taxon>Nematoda</taxon>
        <taxon>Chromadorea</taxon>
        <taxon>Rhabditida</taxon>
        <taxon>Spirurina</taxon>
        <taxon>Spiruromorpha</taxon>
        <taxon>Spiruroidea</taxon>
        <taxon>Gongylonematidae</taxon>
        <taxon>Gongylonema</taxon>
    </lineage>
</organism>
<dbReference type="AlphaFoldDB" id="A0A183DF30"/>
<keyword evidence="2" id="KW-1185">Reference proteome</keyword>
<reference evidence="1 2" key="2">
    <citation type="submission" date="2018-11" db="EMBL/GenBank/DDBJ databases">
        <authorList>
            <consortium name="Pathogen Informatics"/>
        </authorList>
    </citation>
    <scope>NUCLEOTIDE SEQUENCE [LARGE SCALE GENOMIC DNA]</scope>
</reference>
<sequence>MSLVMSFQVMKKRKATVAEFAGVRLFTSMFSHMTLTIAAVRKTLAAHTAFVRSLSGVHSHMCDQMAPVYAF</sequence>
<evidence type="ECO:0000313" key="2">
    <source>
        <dbReference type="Proteomes" id="UP000271098"/>
    </source>
</evidence>
<protein>
    <submittedName>
        <fullName evidence="3">Secreted protein</fullName>
    </submittedName>
</protein>
<evidence type="ECO:0000313" key="3">
    <source>
        <dbReference type="WBParaSite" id="GPUH_0000733001-mRNA-1"/>
    </source>
</evidence>
<gene>
    <name evidence="1" type="ORF">GPUH_LOCUS7319</name>
</gene>
<dbReference type="EMBL" id="UYRT01018771">
    <property type="protein sequence ID" value="VDK57949.1"/>
    <property type="molecule type" value="Genomic_DNA"/>
</dbReference>
<reference evidence="3" key="1">
    <citation type="submission" date="2016-06" db="UniProtKB">
        <authorList>
            <consortium name="WormBaseParasite"/>
        </authorList>
    </citation>
    <scope>IDENTIFICATION</scope>
</reference>
<accession>A0A183DF30</accession>
<dbReference type="WBParaSite" id="GPUH_0000733001-mRNA-1">
    <property type="protein sequence ID" value="GPUH_0000733001-mRNA-1"/>
    <property type="gene ID" value="GPUH_0000733001"/>
</dbReference>
<proteinExistence type="predicted"/>